<protein>
    <submittedName>
        <fullName evidence="7">ABC transporter permease</fullName>
    </submittedName>
</protein>
<feature type="transmembrane region" description="Helical" evidence="6">
    <location>
        <begin position="116"/>
        <end position="139"/>
    </location>
</feature>
<feature type="transmembrane region" description="Helical" evidence="6">
    <location>
        <begin position="246"/>
        <end position="269"/>
    </location>
</feature>
<dbReference type="PANTHER" id="PTHR47089:SF1">
    <property type="entry name" value="GUANOSINE ABC TRANSPORTER PERMEASE PROTEIN NUPP"/>
    <property type="match status" value="1"/>
</dbReference>
<feature type="transmembrane region" description="Helical" evidence="6">
    <location>
        <begin position="20"/>
        <end position="44"/>
    </location>
</feature>
<keyword evidence="2" id="KW-1003">Cell membrane</keyword>
<feature type="transmembrane region" description="Helical" evidence="6">
    <location>
        <begin position="190"/>
        <end position="216"/>
    </location>
</feature>
<dbReference type="CDD" id="cd06580">
    <property type="entry name" value="TM_PBP1_transp_TpRbsC_like"/>
    <property type="match status" value="1"/>
</dbReference>
<comment type="caution">
    <text evidence="7">The sequence shown here is derived from an EMBL/GenBank/DDBJ whole genome shotgun (WGS) entry which is preliminary data.</text>
</comment>
<feature type="transmembrane region" description="Helical" evidence="6">
    <location>
        <begin position="94"/>
        <end position="110"/>
    </location>
</feature>
<dbReference type="GO" id="GO:0005886">
    <property type="term" value="C:plasma membrane"/>
    <property type="evidence" value="ECO:0007669"/>
    <property type="project" value="UniProtKB-SubCell"/>
</dbReference>
<dbReference type="Pfam" id="PF02653">
    <property type="entry name" value="BPD_transp_2"/>
    <property type="match status" value="1"/>
</dbReference>
<proteinExistence type="predicted"/>
<feature type="transmembrane region" description="Helical" evidence="6">
    <location>
        <begin position="317"/>
        <end position="340"/>
    </location>
</feature>
<feature type="transmembrane region" description="Helical" evidence="6">
    <location>
        <begin position="151"/>
        <end position="170"/>
    </location>
</feature>
<keyword evidence="4 6" id="KW-1133">Transmembrane helix</keyword>
<dbReference type="GeneID" id="95755067"/>
<dbReference type="AlphaFoldDB" id="A0AAW5K7Z0"/>
<sequence length="367" mass="39701">MIRLRFEPRLYNPPWVNVLIPVAAVIFGLFAGGVLFACLGVDPLRAYQEVIKGALGSSYGLSEIVTKAIPLTLTALGGLICYKMLIWNIGGEGQLCLGAIATVAVVRYFFVDNWAVMFVMMSAAGAVAGGLWCMLAGFLRARWNVNETITTLMLNYIGINLSEYFIYGPWKDPMSMGFPFTPNFPEAARLWIFGNTRIHGGIFIALAVALVFQVILKRSKWGYEISVIGENPRAARYAGINISRNILLVTFIGGAVAGLAGMSEMAGLYGRMSRGFSMGYGYTGILVAWLARLSPIYVPLVAFLMGVLLVGGDTLQVVMGLPLASLQILQGLILFSVLAAETLSRFKISMVHVEKESSALDGGRGKA</sequence>
<organism evidence="7 8">
    <name type="scientific">Cloacibacillus evryensis</name>
    <dbReference type="NCBI Taxonomy" id="508460"/>
    <lineage>
        <taxon>Bacteria</taxon>
        <taxon>Thermotogati</taxon>
        <taxon>Synergistota</taxon>
        <taxon>Synergistia</taxon>
        <taxon>Synergistales</taxon>
        <taxon>Synergistaceae</taxon>
        <taxon>Cloacibacillus</taxon>
    </lineage>
</organism>
<keyword evidence="5 6" id="KW-0472">Membrane</keyword>
<keyword evidence="3 6" id="KW-0812">Transmembrane</keyword>
<accession>A0AAW5K7Z0</accession>
<evidence type="ECO:0000256" key="3">
    <source>
        <dbReference type="ARBA" id="ARBA00022692"/>
    </source>
</evidence>
<dbReference type="GO" id="GO:0022857">
    <property type="term" value="F:transmembrane transporter activity"/>
    <property type="evidence" value="ECO:0007669"/>
    <property type="project" value="InterPro"/>
</dbReference>
<evidence type="ECO:0000256" key="6">
    <source>
        <dbReference type="SAM" id="Phobius"/>
    </source>
</evidence>
<evidence type="ECO:0000256" key="4">
    <source>
        <dbReference type="ARBA" id="ARBA00022989"/>
    </source>
</evidence>
<evidence type="ECO:0000313" key="8">
    <source>
        <dbReference type="Proteomes" id="UP001205919"/>
    </source>
</evidence>
<dbReference type="Proteomes" id="UP001205919">
    <property type="component" value="Unassembled WGS sequence"/>
</dbReference>
<comment type="subcellular location">
    <subcellularLocation>
        <location evidence="1">Cell membrane</location>
        <topology evidence="1">Multi-pass membrane protein</topology>
    </subcellularLocation>
</comment>
<dbReference type="PANTHER" id="PTHR47089">
    <property type="entry name" value="ABC TRANSPORTER, PERMEASE PROTEIN"/>
    <property type="match status" value="1"/>
</dbReference>
<evidence type="ECO:0000256" key="5">
    <source>
        <dbReference type="ARBA" id="ARBA00023136"/>
    </source>
</evidence>
<feature type="transmembrane region" description="Helical" evidence="6">
    <location>
        <begin position="289"/>
        <end position="310"/>
    </location>
</feature>
<evidence type="ECO:0000256" key="2">
    <source>
        <dbReference type="ARBA" id="ARBA00022475"/>
    </source>
</evidence>
<dbReference type="EMBL" id="JANFYT010000031">
    <property type="protein sequence ID" value="MCQ4815260.1"/>
    <property type="molecule type" value="Genomic_DNA"/>
</dbReference>
<dbReference type="RefSeq" id="WP_008709303.1">
    <property type="nucleotide sequence ID" value="NZ_CABKQM010000003.1"/>
</dbReference>
<reference evidence="7 8" key="1">
    <citation type="submission" date="2022-06" db="EMBL/GenBank/DDBJ databases">
        <title>Isolation of gut microbiota from human fecal samples.</title>
        <authorList>
            <person name="Pamer E.G."/>
            <person name="Barat B."/>
            <person name="Waligurski E."/>
            <person name="Medina S."/>
            <person name="Paddock L."/>
            <person name="Mostad J."/>
        </authorList>
    </citation>
    <scope>NUCLEOTIDE SEQUENCE [LARGE SCALE GENOMIC DNA]</scope>
    <source>
        <strain evidence="7 8">DFI.9.90</strain>
    </source>
</reference>
<evidence type="ECO:0000256" key="1">
    <source>
        <dbReference type="ARBA" id="ARBA00004651"/>
    </source>
</evidence>
<evidence type="ECO:0000313" key="7">
    <source>
        <dbReference type="EMBL" id="MCQ4815260.1"/>
    </source>
</evidence>
<keyword evidence="8" id="KW-1185">Reference proteome</keyword>
<dbReference type="InterPro" id="IPR001851">
    <property type="entry name" value="ABC_transp_permease"/>
</dbReference>
<name>A0AAW5K7Z0_9BACT</name>
<gene>
    <name evidence="7" type="ORF">NE630_12535</name>
</gene>